<dbReference type="Proteomes" id="UP000240461">
    <property type="component" value="Segment"/>
</dbReference>
<name>A0A0G2Y2C8_9VIRU</name>
<proteinExistence type="predicted"/>
<organism evidence="1 2">
    <name type="scientific">Acanthamoeba polyphaga mimivirus Kroon</name>
    <dbReference type="NCBI Taxonomy" id="3069720"/>
    <lineage>
        <taxon>Viruses</taxon>
        <taxon>Varidnaviria</taxon>
        <taxon>Bamfordvirae</taxon>
        <taxon>Nucleocytoviricota</taxon>
        <taxon>Megaviricetes</taxon>
        <taxon>Imitervirales</taxon>
        <taxon>Mimiviridae</taxon>
        <taxon>Megamimivirinae</taxon>
        <taxon>Mimivirus</taxon>
        <taxon>Mimivirus lagoaense</taxon>
    </lineage>
</organism>
<reference evidence="1 2" key="1">
    <citation type="submission" date="2014-10" db="EMBL/GenBank/DDBJ databases">
        <title>Pan-genome analysis of Brazilian lineage A amoebal mimiviruses.</title>
        <authorList>
            <person name="Assis F.L."/>
            <person name="Abrahao J.S."/>
            <person name="Kroon E.G."/>
            <person name="Dornas F.P."/>
            <person name="Andrade K.R."/>
            <person name="Borato P.V.M."/>
            <person name="Pilotto M.R."/>
            <person name="Benamar S."/>
            <person name="LaScola B."/>
            <person name="Colson P."/>
        </authorList>
    </citation>
    <scope>NUCLEOTIDE SEQUENCE [LARGE SCALE GENOMIC DNA]</scope>
    <source>
        <strain evidence="1 2">Kroon</strain>
    </source>
</reference>
<sequence length="378" mass="45038">MCDFIFCYGSHNKKRLSKYIKQTKHGYRLYLDDDNFIKVKIKTHNNRKYIVVNFNDSIDFLKFIIRKKIYCQKTNSHNCNSIFYRNNYLEHIVKNKYLDAIKIFFKEFIPMITIVTKRDFFWDQLPLIFFDLDMVKHILKNGNLKDTKYIFYDGLRENSDFITIEFMDDIISIYKKKITRLFAENIITSHNIYDNKIDEYEFIIPALEKDDVDLFYFVVEEICNLTNKIDKTKLDNKQLGLLKSFEFNFDVKEINSFIGNLLLPDFNTAAIDTYCCPNIFRQIIFSLDNIDSLMSDFFTNILDYDIIEYMRVICDFIGDTNPKFINKMLTEAESTEMAQLLIDNGADYEKLYESTEFSKCDDCIKKFIKNLINETADP</sequence>
<keyword evidence="2" id="KW-1185">Reference proteome</keyword>
<accession>A0A0G2Y2C8</accession>
<dbReference type="EMBL" id="KM982402">
    <property type="protein sequence ID" value="AKI79913.1"/>
    <property type="molecule type" value="Genomic_DNA"/>
</dbReference>
<dbReference type="KEGG" id="vg:80513711"/>
<evidence type="ECO:0000313" key="2">
    <source>
        <dbReference type="Proteomes" id="UP000240461"/>
    </source>
</evidence>
<evidence type="ECO:0000313" key="1">
    <source>
        <dbReference type="EMBL" id="AKI79913.1"/>
    </source>
</evidence>
<protein>
    <submittedName>
        <fullName evidence="1">Uncharacterized protein</fullName>
    </submittedName>
</protein>